<accession>A0A517VQR2</accession>
<protein>
    <submittedName>
        <fullName evidence="4">Modification methylase PvuII</fullName>
        <ecNumber evidence="4">2.1.1.113</ecNumber>
    </submittedName>
</protein>
<dbReference type="GO" id="GO:0003677">
    <property type="term" value="F:DNA binding"/>
    <property type="evidence" value="ECO:0007669"/>
    <property type="project" value="InterPro"/>
</dbReference>
<proteinExistence type="predicted"/>
<evidence type="ECO:0000256" key="2">
    <source>
        <dbReference type="ARBA" id="ARBA00022679"/>
    </source>
</evidence>
<dbReference type="GO" id="GO:0005737">
    <property type="term" value="C:cytoplasm"/>
    <property type="evidence" value="ECO:0007669"/>
    <property type="project" value="TreeGrafter"/>
</dbReference>
<dbReference type="Proteomes" id="UP000318704">
    <property type="component" value="Chromosome"/>
</dbReference>
<dbReference type="InterPro" id="IPR036086">
    <property type="entry name" value="ParB/Sulfiredoxin_sf"/>
</dbReference>
<dbReference type="PRINTS" id="PR00508">
    <property type="entry name" value="S21N4MTFRASE"/>
</dbReference>
<dbReference type="SMART" id="SM00470">
    <property type="entry name" value="ParB"/>
    <property type="match status" value="1"/>
</dbReference>
<dbReference type="InterPro" id="IPR002941">
    <property type="entry name" value="DNA_methylase_N4/N6"/>
</dbReference>
<dbReference type="AlphaFoldDB" id="A0A517VQR2"/>
<evidence type="ECO:0000313" key="4">
    <source>
        <dbReference type="EMBL" id="QDT95289.1"/>
    </source>
</evidence>
<dbReference type="EC" id="2.1.1.113" evidence="4"/>
<dbReference type="Pfam" id="PF01555">
    <property type="entry name" value="N6_N4_Mtase"/>
    <property type="match status" value="2"/>
</dbReference>
<gene>
    <name evidence="4" type="primary">pvuIIM</name>
    <name evidence="4" type="ORF">V144x_07310</name>
</gene>
<name>A0A517VQR2_9PLAN</name>
<dbReference type="Gene3D" id="3.40.50.150">
    <property type="entry name" value="Vaccinia Virus protein VP39"/>
    <property type="match status" value="2"/>
</dbReference>
<dbReference type="GO" id="GO:0008170">
    <property type="term" value="F:N-methyltransferase activity"/>
    <property type="evidence" value="ECO:0007669"/>
    <property type="project" value="InterPro"/>
</dbReference>
<evidence type="ECO:0000256" key="1">
    <source>
        <dbReference type="ARBA" id="ARBA00022603"/>
    </source>
</evidence>
<evidence type="ECO:0000259" key="3">
    <source>
        <dbReference type="SMART" id="SM00470"/>
    </source>
</evidence>
<dbReference type="InterPro" id="IPR029063">
    <property type="entry name" value="SAM-dependent_MTases_sf"/>
</dbReference>
<dbReference type="KEGG" id="gaw:V144x_07310"/>
<reference evidence="4 5" key="1">
    <citation type="submission" date="2019-03" db="EMBL/GenBank/DDBJ databases">
        <title>Deep-cultivation of Planctomycetes and their phenomic and genomic characterization uncovers novel biology.</title>
        <authorList>
            <person name="Wiegand S."/>
            <person name="Jogler M."/>
            <person name="Boedeker C."/>
            <person name="Pinto D."/>
            <person name="Vollmers J."/>
            <person name="Rivas-Marin E."/>
            <person name="Kohn T."/>
            <person name="Peeters S.H."/>
            <person name="Heuer A."/>
            <person name="Rast P."/>
            <person name="Oberbeckmann S."/>
            <person name="Bunk B."/>
            <person name="Jeske O."/>
            <person name="Meyerdierks A."/>
            <person name="Storesund J.E."/>
            <person name="Kallscheuer N."/>
            <person name="Luecker S."/>
            <person name="Lage O.M."/>
            <person name="Pohl T."/>
            <person name="Merkel B.J."/>
            <person name="Hornburger P."/>
            <person name="Mueller R.-W."/>
            <person name="Bruemmer F."/>
            <person name="Labrenz M."/>
            <person name="Spormann A.M."/>
            <person name="Op den Camp H."/>
            <person name="Overmann J."/>
            <person name="Amann R."/>
            <person name="Jetten M.S.M."/>
            <person name="Mascher T."/>
            <person name="Medema M.H."/>
            <person name="Devos D.P."/>
            <person name="Kaster A.-K."/>
            <person name="Ovreas L."/>
            <person name="Rohde M."/>
            <person name="Galperin M.Y."/>
            <person name="Jogler C."/>
        </authorList>
    </citation>
    <scope>NUCLEOTIDE SEQUENCE [LARGE SCALE GENOMIC DNA]</scope>
    <source>
        <strain evidence="4 5">V144</strain>
    </source>
</reference>
<dbReference type="InterPro" id="IPR001091">
    <property type="entry name" value="RM_Methyltransferase"/>
</dbReference>
<dbReference type="SUPFAM" id="SSF53335">
    <property type="entry name" value="S-adenosyl-L-methionine-dependent methyltransferases"/>
    <property type="match status" value="2"/>
</dbReference>
<evidence type="ECO:0000313" key="5">
    <source>
        <dbReference type="Proteomes" id="UP000318704"/>
    </source>
</evidence>
<dbReference type="Pfam" id="PF02195">
    <property type="entry name" value="ParB_N"/>
    <property type="match status" value="1"/>
</dbReference>
<dbReference type="REBASE" id="356977">
    <property type="entry name" value="M.PbaV144ORF7310P"/>
</dbReference>
<dbReference type="GO" id="GO:0032259">
    <property type="term" value="P:methylation"/>
    <property type="evidence" value="ECO:0007669"/>
    <property type="project" value="UniProtKB-KW"/>
</dbReference>
<dbReference type="PANTHER" id="PTHR13370">
    <property type="entry name" value="RNA METHYLASE-RELATED"/>
    <property type="match status" value="1"/>
</dbReference>
<dbReference type="Gene3D" id="1.10.10.2830">
    <property type="match status" value="1"/>
</dbReference>
<organism evidence="4 5">
    <name type="scientific">Gimesia aquarii</name>
    <dbReference type="NCBI Taxonomy" id="2527964"/>
    <lineage>
        <taxon>Bacteria</taxon>
        <taxon>Pseudomonadati</taxon>
        <taxon>Planctomycetota</taxon>
        <taxon>Planctomycetia</taxon>
        <taxon>Planctomycetales</taxon>
        <taxon>Planctomycetaceae</taxon>
        <taxon>Gimesia</taxon>
    </lineage>
</organism>
<dbReference type="EMBL" id="CP037920">
    <property type="protein sequence ID" value="QDT95289.1"/>
    <property type="molecule type" value="Genomic_DNA"/>
</dbReference>
<dbReference type="RefSeq" id="WP_144981465.1">
    <property type="nucleotide sequence ID" value="NZ_CP037920.1"/>
</dbReference>
<dbReference type="SUPFAM" id="SSF110849">
    <property type="entry name" value="ParB/Sulfiredoxin"/>
    <property type="match status" value="1"/>
</dbReference>
<dbReference type="InterPro" id="IPR003115">
    <property type="entry name" value="ParB_N"/>
</dbReference>
<dbReference type="GO" id="GO:0015667">
    <property type="term" value="F:site-specific DNA-methyltransferase (cytosine-N4-specific) activity"/>
    <property type="evidence" value="ECO:0007669"/>
    <property type="project" value="UniProtKB-EC"/>
</dbReference>
<dbReference type="PANTHER" id="PTHR13370:SF3">
    <property type="entry name" value="TRNA (GUANINE(10)-N2)-METHYLTRANSFERASE HOMOLOG"/>
    <property type="match status" value="1"/>
</dbReference>
<feature type="domain" description="ParB-like N-terminal" evidence="3">
    <location>
        <begin position="6"/>
        <end position="88"/>
    </location>
</feature>
<sequence length="704" mass="79856">MKNQIIEVKISDIKIGNRHRKEMGDIEELAQSIKETELLQPIGITPDHELVFGERRLRAYRDIMKLETIPARIIEVDSVLHARITEDVMRKDYSLTERVAIVETLCTFKHGGDRRSTQDGNCEDETVKLNKACKRAGLSKDSFYRAKEVQKNGIPELVEQMDNGEIAVSAAAEVSKAPVEEQRECMKRRFDGDKLTARAVNKKLREIENRKKRDEALTRAVQEVDKDDSIQIHHCSFQQLEKIAGIELESVQLICTDIPYGNEFIDQIGELAAFSKRVLVSGGLFVAYLGHHRFNEKLRALDEHLKFQWLNTSTWVGVGNVYSRLNLVSKSIPIVVYSKGEWTPRTRWVDTYVSQVQEKDWHPWQRPLHEVEKLVQYFSNPSDLVVDPCGGGFTTAIACLRNHRRFIGCDIDKAALVKGQERLDEERNGQVKLPMREIKVNSVAKGDCRDLIPALPDASINLCLCSPPYAERRNRHYPGVPEGQYADFTVEWMTKLWDKLTDDGSVLIVIDPHVKDGSVADYVLRTQIALRGSGWKQPPSRIWFKRDRGPIGRRDWPRHVYEEILWFTKTANPFCDPRADGKLTDHLTMNDYAYSRWTNGGKPGKKGIARVTDVIDVPIGGNAKGVKHPAKFPVALPEKLITTYCPSEGTVLDNFCGSGSTLIAAKKLGRAFYGFDIEAESVELSKRRLEELDQIEPPSLPQAS</sequence>
<keyword evidence="1 4" id="KW-0489">Methyltransferase</keyword>
<keyword evidence="2 4" id="KW-0808">Transferase</keyword>
<dbReference type="Gene3D" id="3.90.1530.30">
    <property type="match status" value="1"/>
</dbReference>